<protein>
    <submittedName>
        <fullName evidence="1">Uncharacterized protein</fullName>
    </submittedName>
</protein>
<reference evidence="1" key="1">
    <citation type="submission" date="2018-05" db="EMBL/GenBank/DDBJ databases">
        <authorList>
            <person name="Lanie J.A."/>
            <person name="Ng W.-L."/>
            <person name="Kazmierczak K.M."/>
            <person name="Andrzejewski T.M."/>
            <person name="Davidsen T.M."/>
            <person name="Wayne K.J."/>
            <person name="Tettelin H."/>
            <person name="Glass J.I."/>
            <person name="Rusch D."/>
            <person name="Podicherti R."/>
            <person name="Tsui H.-C.T."/>
            <person name="Winkler M.E."/>
        </authorList>
    </citation>
    <scope>NUCLEOTIDE SEQUENCE</scope>
</reference>
<gene>
    <name evidence="1" type="ORF">METZ01_LOCUS284548</name>
</gene>
<sequence>MSGSEYKYSVLTGNLSTYCHNYKYIISYIFCDLAAVTTQ</sequence>
<dbReference type="EMBL" id="UINC01084754">
    <property type="protein sequence ID" value="SVC31694.1"/>
    <property type="molecule type" value="Genomic_DNA"/>
</dbReference>
<name>A0A382L436_9ZZZZ</name>
<organism evidence="1">
    <name type="scientific">marine metagenome</name>
    <dbReference type="NCBI Taxonomy" id="408172"/>
    <lineage>
        <taxon>unclassified sequences</taxon>
        <taxon>metagenomes</taxon>
        <taxon>ecological metagenomes</taxon>
    </lineage>
</organism>
<accession>A0A382L436</accession>
<dbReference type="AlphaFoldDB" id="A0A382L436"/>
<evidence type="ECO:0000313" key="1">
    <source>
        <dbReference type="EMBL" id="SVC31694.1"/>
    </source>
</evidence>
<proteinExistence type="predicted"/>